<evidence type="ECO:0000313" key="3">
    <source>
        <dbReference type="Proteomes" id="UP000199306"/>
    </source>
</evidence>
<dbReference type="GO" id="GO:0003676">
    <property type="term" value="F:nucleic acid binding"/>
    <property type="evidence" value="ECO:0007669"/>
    <property type="project" value="InterPro"/>
</dbReference>
<proteinExistence type="predicted"/>
<evidence type="ECO:0000313" key="2">
    <source>
        <dbReference type="EMBL" id="SFQ22507.1"/>
    </source>
</evidence>
<organism evidence="2 3">
    <name type="scientific">Pseudarcicella hirudinis</name>
    <dbReference type="NCBI Taxonomy" id="1079859"/>
    <lineage>
        <taxon>Bacteria</taxon>
        <taxon>Pseudomonadati</taxon>
        <taxon>Bacteroidota</taxon>
        <taxon>Cytophagia</taxon>
        <taxon>Cytophagales</taxon>
        <taxon>Flectobacillaceae</taxon>
        <taxon>Pseudarcicella</taxon>
    </lineage>
</organism>
<sequence>MTDLKKIAKNLLFIDIETISEYSSLNNLPDRMKPLWLKKAGYLQNTEEISEEEQYFNRAGIYAEFGKIIVIGLGFFYWNENDEISFKVKTIEGHDELEVLASFKKLIENKYKPSDLILCAHNGKEFDFPYLCRRMLIKGVEIPAALQVSGKKPWEIKHLDTLEMWKFGDKKNFTSLELLAAIFNIPSSKNEISGDKVNETYYLENDLGKIARYCREDVIVLAQLFLKFNAIELLKEENIERL</sequence>
<dbReference type="InterPro" id="IPR012337">
    <property type="entry name" value="RNaseH-like_sf"/>
</dbReference>
<dbReference type="SUPFAM" id="SSF53098">
    <property type="entry name" value="Ribonuclease H-like"/>
    <property type="match status" value="1"/>
</dbReference>
<dbReference type="STRING" id="1079859.SAMN04515674_112145"/>
<dbReference type="RefSeq" id="WP_092018682.1">
    <property type="nucleotide sequence ID" value="NZ_FOXH01000012.1"/>
</dbReference>
<keyword evidence="3" id="KW-1185">Reference proteome</keyword>
<reference evidence="2 3" key="1">
    <citation type="submission" date="2016-10" db="EMBL/GenBank/DDBJ databases">
        <authorList>
            <person name="de Groot N.N."/>
        </authorList>
    </citation>
    <scope>NUCLEOTIDE SEQUENCE [LARGE SCALE GENOMIC DNA]</scope>
    <source>
        <strain evidence="3">E92,LMG 26720,CCM 7988</strain>
    </source>
</reference>
<dbReference type="CDD" id="cd05782">
    <property type="entry name" value="DNA_polB_like1_exo"/>
    <property type="match status" value="1"/>
</dbReference>
<protein>
    <recommendedName>
        <fullName evidence="1">Predicted 3'-5' exonuclease PolB-like domain-containing protein</fullName>
    </recommendedName>
</protein>
<dbReference type="InterPro" id="IPR036397">
    <property type="entry name" value="RNaseH_sf"/>
</dbReference>
<name>A0A1I5WSQ0_9BACT</name>
<dbReference type="Gene3D" id="3.30.420.10">
    <property type="entry name" value="Ribonuclease H-like superfamily/Ribonuclease H"/>
    <property type="match status" value="1"/>
</dbReference>
<dbReference type="Proteomes" id="UP000199306">
    <property type="component" value="Unassembled WGS sequence"/>
</dbReference>
<dbReference type="InterPro" id="IPR019288">
    <property type="entry name" value="3'-5'_exonuclease_PolB-like"/>
</dbReference>
<accession>A0A1I5WSQ0</accession>
<dbReference type="EMBL" id="FOXH01000012">
    <property type="protein sequence ID" value="SFQ22507.1"/>
    <property type="molecule type" value="Genomic_DNA"/>
</dbReference>
<dbReference type="Pfam" id="PF10108">
    <property type="entry name" value="DNA_pol_B_exo2"/>
    <property type="match status" value="1"/>
</dbReference>
<evidence type="ECO:0000259" key="1">
    <source>
        <dbReference type="Pfam" id="PF10108"/>
    </source>
</evidence>
<dbReference type="AlphaFoldDB" id="A0A1I5WSQ0"/>
<dbReference type="OrthoDB" id="9773351at2"/>
<gene>
    <name evidence="2" type="ORF">SAMN04515674_112145</name>
</gene>
<feature type="domain" description="Predicted 3'-5' exonuclease PolB-like" evidence="1">
    <location>
        <begin position="81"/>
        <end position="231"/>
    </location>
</feature>